<dbReference type="Pfam" id="PF02892">
    <property type="entry name" value="zf-BED"/>
    <property type="match status" value="1"/>
</dbReference>
<dbReference type="Pfam" id="PF14372">
    <property type="entry name" value="hAT-like_RNase-H"/>
    <property type="match status" value="1"/>
</dbReference>
<gene>
    <name evidence="13" type="ORF">U9M48_025984</name>
</gene>
<organism evidence="13 14">
    <name type="scientific">Paspalum notatum var. saurae</name>
    <dbReference type="NCBI Taxonomy" id="547442"/>
    <lineage>
        <taxon>Eukaryota</taxon>
        <taxon>Viridiplantae</taxon>
        <taxon>Streptophyta</taxon>
        <taxon>Embryophyta</taxon>
        <taxon>Tracheophyta</taxon>
        <taxon>Spermatophyta</taxon>
        <taxon>Magnoliopsida</taxon>
        <taxon>Liliopsida</taxon>
        <taxon>Poales</taxon>
        <taxon>Poaceae</taxon>
        <taxon>PACMAD clade</taxon>
        <taxon>Panicoideae</taxon>
        <taxon>Andropogonodae</taxon>
        <taxon>Paspaleae</taxon>
        <taxon>Paspalinae</taxon>
        <taxon>Paspalum</taxon>
    </lineage>
</organism>
<evidence type="ECO:0000256" key="4">
    <source>
        <dbReference type="ARBA" id="ARBA00022771"/>
    </source>
</evidence>
<evidence type="ECO:0000256" key="10">
    <source>
        <dbReference type="PROSITE-ProRule" id="PRU00027"/>
    </source>
</evidence>
<dbReference type="AlphaFoldDB" id="A0AAQ3TPZ9"/>
<dbReference type="PANTHER" id="PTHR46481">
    <property type="entry name" value="ZINC FINGER BED DOMAIN-CONTAINING PROTEIN 4"/>
    <property type="match status" value="1"/>
</dbReference>
<dbReference type="Pfam" id="PF05699">
    <property type="entry name" value="Dimer_Tnp_hAT"/>
    <property type="match status" value="1"/>
</dbReference>
<comment type="subcellular location">
    <subcellularLocation>
        <location evidence="1">Nucleus</location>
    </subcellularLocation>
</comment>
<dbReference type="SUPFAM" id="SSF53098">
    <property type="entry name" value="Ribonuclease H-like"/>
    <property type="match status" value="1"/>
</dbReference>
<proteinExistence type="predicted"/>
<keyword evidence="3" id="KW-0479">Metal-binding</keyword>
<evidence type="ECO:0000256" key="11">
    <source>
        <dbReference type="SAM" id="MobiDB-lite"/>
    </source>
</evidence>
<evidence type="ECO:0000259" key="12">
    <source>
        <dbReference type="PROSITE" id="PS50808"/>
    </source>
</evidence>
<evidence type="ECO:0000256" key="7">
    <source>
        <dbReference type="ARBA" id="ARBA00023125"/>
    </source>
</evidence>
<keyword evidence="9" id="KW-0539">Nucleus</keyword>
<dbReference type="GO" id="GO:0003677">
    <property type="term" value="F:DNA binding"/>
    <property type="evidence" value="ECO:0007669"/>
    <property type="project" value="UniProtKB-KW"/>
</dbReference>
<dbReference type="PANTHER" id="PTHR46481:SF10">
    <property type="entry name" value="ZINC FINGER BED DOMAIN-CONTAINING PROTEIN 39"/>
    <property type="match status" value="1"/>
</dbReference>
<dbReference type="InterPro" id="IPR012337">
    <property type="entry name" value="RNaseH-like_sf"/>
</dbReference>
<evidence type="ECO:0000313" key="14">
    <source>
        <dbReference type="Proteomes" id="UP001341281"/>
    </source>
</evidence>
<dbReference type="PROSITE" id="PS50808">
    <property type="entry name" value="ZF_BED"/>
    <property type="match status" value="1"/>
</dbReference>
<feature type="compositionally biased region" description="Polar residues" evidence="11">
    <location>
        <begin position="247"/>
        <end position="265"/>
    </location>
</feature>
<keyword evidence="5" id="KW-0862">Zinc</keyword>
<dbReference type="InterPro" id="IPR003656">
    <property type="entry name" value="Znf_BED"/>
</dbReference>
<keyword evidence="14" id="KW-1185">Reference proteome</keyword>
<keyword evidence="8" id="KW-0804">Transcription</keyword>
<keyword evidence="6" id="KW-0805">Transcription regulation</keyword>
<dbReference type="GO" id="GO:0008270">
    <property type="term" value="F:zinc ion binding"/>
    <property type="evidence" value="ECO:0007669"/>
    <property type="project" value="UniProtKB-KW"/>
</dbReference>
<dbReference type="InterPro" id="IPR052035">
    <property type="entry name" value="ZnF_BED_domain_contain"/>
</dbReference>
<dbReference type="InterPro" id="IPR008906">
    <property type="entry name" value="HATC_C_dom"/>
</dbReference>
<evidence type="ECO:0000256" key="8">
    <source>
        <dbReference type="ARBA" id="ARBA00023163"/>
    </source>
</evidence>
<dbReference type="InterPro" id="IPR036236">
    <property type="entry name" value="Znf_C2H2_sf"/>
</dbReference>
<feature type="region of interest" description="Disordered" evidence="11">
    <location>
        <begin position="153"/>
        <end position="280"/>
    </location>
</feature>
<sequence length="1040" mass="117306">MQVSNADRMNIINEFFLALRPYIYRESQGWIFYREEGVQLNTPTAVGIIDVEQKHAVAVDGLLGFGGSTDLIYSNLRVDRFDPTSAPFRDGAAEEALCPASKLWGCGSGTECWGGVVPSPSYSGAVAVDLRHAVVSLPRSHCLRPHARVDLQASMTGTGGGSQTPNCHGRKRKRTPTSTPEVAKVKPSSGQKHEKIVPRPQGAGVQPSNSTERKRTSLQSSTPEVTKPSSGENHERNVPRPQGAGVQPSNSTERNETSLPTSTPNGRKMHPSSEENPLLEVEGSDHSGLMKVRVEGTMQSNLEYGDAWVDEEVGAWEDWEDEDMDENPNAGYVEGRIDPEMVDSFLYGEENRQFRSKVWDEFSKIRVGGIVTKGRCNHCNAVISAKRGHGTSAMGTHLKRCKVRKNVTKVTSQLKSAVMSPEGIALKDWRFNQEVSRRELHRMISLHGFPLSVVDYDGFRRFVSSLNPVFKMVSRRTISDDCIKAFQEQKKVLQDVLKNATSRVSLTMDMWKSNQTLGYICITGHFTDSDWKMHKKILKFSFLETPHTGLAMFNVLLKFIQEWNIEDKLFAITLDNASNNNAMMKLLKKNLLDKHMLLGDGTLFHQRCGGHVLNLVCKAGFQVINPIIHKIRESVKYMEGSTSRKQKFEEIIHQLGISCRKRPNIDISTRWNSTYLMLETCIELKRAFESLDEQDLEYTYAPAPEEWEKARSLCGLLKTFFDATVVVSGSCYPTANLHFHEIWEVKLALENAILEADDQIIEAVKFMHRKFKRYWKLTWLQISFPVLFDPRFKLPFLEFRLKQAFGDKAESEIATLKKVLLELFKDYKKMVADCPEVRQGIDVEVVTDGKARYADWDTHVRLTAGSTSEVPSELESYLTKPPIPRCDNFDILAWWKSNALEYPTLSCMARDILVIPASSVPSESAFSMGRRIISDFRSRLAPKTVEALICLQDWIRGTGTSQFSMEAIDHFIGQHAERHCFEQDGRKQHQHQHAGSPANGHKQHQHVGSPANVRNGANRGIHRFSGSAPKEELEQPVLLR</sequence>
<dbReference type="SUPFAM" id="SSF57667">
    <property type="entry name" value="beta-beta-alpha zinc fingers"/>
    <property type="match status" value="1"/>
</dbReference>
<evidence type="ECO:0000256" key="5">
    <source>
        <dbReference type="ARBA" id="ARBA00022833"/>
    </source>
</evidence>
<name>A0AAQ3TPZ9_PASNO</name>
<dbReference type="EMBL" id="CP144749">
    <property type="protein sequence ID" value="WVZ78239.1"/>
    <property type="molecule type" value="Genomic_DNA"/>
</dbReference>
<dbReference type="SMART" id="SM00614">
    <property type="entry name" value="ZnF_BED"/>
    <property type="match status" value="1"/>
</dbReference>
<keyword evidence="7" id="KW-0238">DNA-binding</keyword>
<dbReference type="GO" id="GO:0046983">
    <property type="term" value="F:protein dimerization activity"/>
    <property type="evidence" value="ECO:0007669"/>
    <property type="project" value="InterPro"/>
</dbReference>
<feature type="compositionally biased region" description="Polar residues" evidence="11">
    <location>
        <begin position="217"/>
        <end position="231"/>
    </location>
</feature>
<evidence type="ECO:0000313" key="13">
    <source>
        <dbReference type="EMBL" id="WVZ78239.1"/>
    </source>
</evidence>
<feature type="region of interest" description="Disordered" evidence="11">
    <location>
        <begin position="981"/>
        <end position="1040"/>
    </location>
</feature>
<keyword evidence="4 10" id="KW-0863">Zinc-finger</keyword>
<evidence type="ECO:0000256" key="2">
    <source>
        <dbReference type="ARBA" id="ARBA00011738"/>
    </source>
</evidence>
<reference evidence="13 14" key="1">
    <citation type="submission" date="2024-02" db="EMBL/GenBank/DDBJ databases">
        <title>High-quality chromosome-scale genome assembly of Pensacola bahiagrass (Paspalum notatum Flugge var. saurae).</title>
        <authorList>
            <person name="Vega J.M."/>
            <person name="Podio M."/>
            <person name="Orjuela J."/>
            <person name="Siena L.A."/>
            <person name="Pessino S.C."/>
            <person name="Combes M.C."/>
            <person name="Mariac C."/>
            <person name="Albertini E."/>
            <person name="Pupilli F."/>
            <person name="Ortiz J.P.A."/>
            <person name="Leblanc O."/>
        </authorList>
    </citation>
    <scope>NUCLEOTIDE SEQUENCE [LARGE SCALE GENOMIC DNA]</scope>
    <source>
        <strain evidence="13">R1</strain>
        <tissue evidence="13">Leaf</tissue>
    </source>
</reference>
<dbReference type="InterPro" id="IPR025525">
    <property type="entry name" value="hAT-like_transposase_RNase-H"/>
</dbReference>
<feature type="domain" description="BED-type" evidence="12">
    <location>
        <begin position="353"/>
        <end position="400"/>
    </location>
</feature>
<dbReference type="GO" id="GO:0009791">
    <property type="term" value="P:post-embryonic development"/>
    <property type="evidence" value="ECO:0007669"/>
    <property type="project" value="UniProtKB-ARBA"/>
</dbReference>
<evidence type="ECO:0000256" key="6">
    <source>
        <dbReference type="ARBA" id="ARBA00023015"/>
    </source>
</evidence>
<evidence type="ECO:0000256" key="3">
    <source>
        <dbReference type="ARBA" id="ARBA00022723"/>
    </source>
</evidence>
<comment type="subunit">
    <text evidence="2">Homodimer.</text>
</comment>
<evidence type="ECO:0000256" key="9">
    <source>
        <dbReference type="ARBA" id="ARBA00023242"/>
    </source>
</evidence>
<dbReference type="GO" id="GO:0005634">
    <property type="term" value="C:nucleus"/>
    <property type="evidence" value="ECO:0007669"/>
    <property type="project" value="UniProtKB-SubCell"/>
</dbReference>
<accession>A0AAQ3TPZ9</accession>
<dbReference type="Proteomes" id="UP001341281">
    <property type="component" value="Chromosome 05"/>
</dbReference>
<protein>
    <recommendedName>
        <fullName evidence="12">BED-type domain-containing protein</fullName>
    </recommendedName>
</protein>
<evidence type="ECO:0000256" key="1">
    <source>
        <dbReference type="ARBA" id="ARBA00004123"/>
    </source>
</evidence>